<dbReference type="Proteomes" id="UP000663854">
    <property type="component" value="Unassembled WGS sequence"/>
</dbReference>
<reference evidence="3" key="1">
    <citation type="submission" date="2021-02" db="EMBL/GenBank/DDBJ databases">
        <authorList>
            <person name="Nowell W R."/>
        </authorList>
    </citation>
    <scope>NUCLEOTIDE SEQUENCE</scope>
</reference>
<evidence type="ECO:0000313" key="9">
    <source>
        <dbReference type="Proteomes" id="UP000663864"/>
    </source>
</evidence>
<protein>
    <submittedName>
        <fullName evidence="3">Uncharacterized protein</fullName>
    </submittedName>
</protein>
<dbReference type="SUPFAM" id="SSF63829">
    <property type="entry name" value="Calcium-dependent phosphotriesterase"/>
    <property type="match status" value="1"/>
</dbReference>
<comment type="caution">
    <text evidence="3">The sequence shown here is derived from an EMBL/GenBank/DDBJ whole genome shotgun (WGS) entry which is preliminary data.</text>
</comment>
<dbReference type="Proteomes" id="UP000663836">
    <property type="component" value="Unassembled WGS sequence"/>
</dbReference>
<dbReference type="Proteomes" id="UP000663882">
    <property type="component" value="Unassembled WGS sequence"/>
</dbReference>
<dbReference type="EMBL" id="CAJOBE010003900">
    <property type="protein sequence ID" value="CAF3906253.1"/>
    <property type="molecule type" value="Genomic_DNA"/>
</dbReference>
<evidence type="ECO:0000313" key="5">
    <source>
        <dbReference type="EMBL" id="CAF1548019.1"/>
    </source>
</evidence>
<evidence type="ECO:0000313" key="8">
    <source>
        <dbReference type="EMBL" id="CAF3906253.1"/>
    </source>
</evidence>
<dbReference type="Proteomes" id="UP000663889">
    <property type="component" value="Unassembled WGS sequence"/>
</dbReference>
<evidence type="ECO:0000313" key="2">
    <source>
        <dbReference type="EMBL" id="CAF1357269.1"/>
    </source>
</evidence>
<dbReference type="Proteomes" id="UP000663823">
    <property type="component" value="Unassembled WGS sequence"/>
</dbReference>
<evidence type="ECO:0000313" key="10">
    <source>
        <dbReference type="Proteomes" id="UP000663870"/>
    </source>
</evidence>
<evidence type="ECO:0000313" key="1">
    <source>
        <dbReference type="EMBL" id="CAF1268321.1"/>
    </source>
</evidence>
<dbReference type="EMBL" id="CAJNOL010003130">
    <property type="protein sequence ID" value="CAF1548019.1"/>
    <property type="molecule type" value="Genomic_DNA"/>
</dbReference>
<organism evidence="3 9">
    <name type="scientific">Rotaria sordida</name>
    <dbReference type="NCBI Taxonomy" id="392033"/>
    <lineage>
        <taxon>Eukaryota</taxon>
        <taxon>Metazoa</taxon>
        <taxon>Spiralia</taxon>
        <taxon>Gnathifera</taxon>
        <taxon>Rotifera</taxon>
        <taxon>Eurotatoria</taxon>
        <taxon>Bdelloidea</taxon>
        <taxon>Philodinida</taxon>
        <taxon>Philodinidae</taxon>
        <taxon>Rotaria</taxon>
    </lineage>
</organism>
<accession>A0A815IT75</accession>
<dbReference type="OrthoDB" id="10014845at2759"/>
<evidence type="ECO:0000313" key="3">
    <source>
        <dbReference type="EMBL" id="CAF1369810.1"/>
    </source>
</evidence>
<dbReference type="EMBL" id="CAJNOT010003194">
    <property type="protein sequence ID" value="CAF1369810.1"/>
    <property type="molecule type" value="Genomic_DNA"/>
</dbReference>
<dbReference type="EMBL" id="CAJOBD010002156">
    <property type="protein sequence ID" value="CAF3859959.1"/>
    <property type="molecule type" value="Genomic_DNA"/>
</dbReference>
<name>A0A815IT75_9BILA</name>
<evidence type="ECO:0000313" key="4">
    <source>
        <dbReference type="EMBL" id="CAF1426548.1"/>
    </source>
</evidence>
<proteinExistence type="predicted"/>
<dbReference type="EMBL" id="CAJNOH010002037">
    <property type="protein sequence ID" value="CAF1268321.1"/>
    <property type="molecule type" value="Genomic_DNA"/>
</dbReference>
<dbReference type="EMBL" id="CAJNOO010003850">
    <property type="protein sequence ID" value="CAF1357269.1"/>
    <property type="molecule type" value="Genomic_DNA"/>
</dbReference>
<dbReference type="Proteomes" id="UP000663874">
    <property type="component" value="Unassembled WGS sequence"/>
</dbReference>
<gene>
    <name evidence="8" type="ORF">FNK824_LOCUS20848</name>
    <name evidence="7" type="ORF">JBS370_LOCUS18721</name>
    <name evidence="5" type="ORF">JXQ802_LOCUS43421</name>
    <name evidence="6" type="ORF">OTI717_LOCUS18074</name>
    <name evidence="1" type="ORF">PYM288_LOCUS28243</name>
    <name evidence="2" type="ORF">RFH988_LOCUS32623</name>
    <name evidence="4" type="ORF">SEV965_LOCUS32533</name>
    <name evidence="3" type="ORF">ZHD862_LOCUS31532</name>
</gene>
<sequence>MSLPCSIETCKRSSDVLCYTCKKNLCREHLKEHDDWLNSEVNRLVEEMKSVSNQYMAINRNKLINDFRQKLDKWRDDSYKTIDRVYEEKSKELDQDWTEKLSKPRKGIDLMQSKLNGLIRKKKTTHEDINQSTTAIRYINQQIKEIEQKGIQMNIPTLFIDENLTYVKEPKIEQTNDFQLLSSYRSIDCSAQSGVAFATNNQNLLIYESDYLNLFNRDLILIQKIPWKYGHIYDMSWSATLTNFIIITDKRIVYLINESSLSFTVIQTIPQEKWWSSTCSDKSLFLSTYGTDANIFQFNLLSSFELIKRWRSPDTCKQHESIHDISYTNETLALIVADSSTKTARFELRSSTTLTQFWSFSLNINHISYQPSIHCCQIQSSEWLIVIENTSNIFQISKDGKLKRTFIYEPSPWNALLFAPNILAIRTENNLFLHNI</sequence>
<dbReference type="EMBL" id="CAJOAX010002455">
    <property type="protein sequence ID" value="CAF3797377.1"/>
    <property type="molecule type" value="Genomic_DNA"/>
</dbReference>
<evidence type="ECO:0000313" key="7">
    <source>
        <dbReference type="EMBL" id="CAF3859959.1"/>
    </source>
</evidence>
<keyword evidence="10" id="KW-1185">Reference proteome</keyword>
<dbReference type="EMBL" id="CAJNOU010004097">
    <property type="protein sequence ID" value="CAF1426548.1"/>
    <property type="molecule type" value="Genomic_DNA"/>
</dbReference>
<evidence type="ECO:0000313" key="6">
    <source>
        <dbReference type="EMBL" id="CAF3797377.1"/>
    </source>
</evidence>
<dbReference type="Proteomes" id="UP000663870">
    <property type="component" value="Unassembled WGS sequence"/>
</dbReference>
<dbReference type="Proteomes" id="UP000663864">
    <property type="component" value="Unassembled WGS sequence"/>
</dbReference>
<dbReference type="AlphaFoldDB" id="A0A815IT75"/>